<dbReference type="PANTHER" id="PTHR45947:SF3">
    <property type="entry name" value="SULFOQUINOVOSYL TRANSFERASE SQD2"/>
    <property type="match status" value="1"/>
</dbReference>
<keyword evidence="2" id="KW-0328">Glycosyltransferase</keyword>
<evidence type="ECO:0000259" key="1">
    <source>
        <dbReference type="Pfam" id="PF13439"/>
    </source>
</evidence>
<dbReference type="PANTHER" id="PTHR45947">
    <property type="entry name" value="SULFOQUINOVOSYL TRANSFERASE SQD2"/>
    <property type="match status" value="1"/>
</dbReference>
<keyword evidence="3" id="KW-1185">Reference proteome</keyword>
<dbReference type="Proteomes" id="UP001596101">
    <property type="component" value="Unassembled WGS sequence"/>
</dbReference>
<dbReference type="SUPFAM" id="SSF53756">
    <property type="entry name" value="UDP-Glycosyltransferase/glycogen phosphorylase"/>
    <property type="match status" value="1"/>
</dbReference>
<name>A0ABW0MSN1_9BURK</name>
<organism evidence="2 3">
    <name type="scientific">Massilia suwonensis</name>
    <dbReference type="NCBI Taxonomy" id="648895"/>
    <lineage>
        <taxon>Bacteria</taxon>
        <taxon>Pseudomonadati</taxon>
        <taxon>Pseudomonadota</taxon>
        <taxon>Betaproteobacteria</taxon>
        <taxon>Burkholderiales</taxon>
        <taxon>Oxalobacteraceae</taxon>
        <taxon>Telluria group</taxon>
        <taxon>Massilia</taxon>
    </lineage>
</organism>
<gene>
    <name evidence="2" type="ORF">ACFPQ5_20835</name>
</gene>
<protein>
    <submittedName>
        <fullName evidence="2">Glycosyltransferase family 4 protein</fullName>
        <ecNumber evidence="2">2.4.-.-</ecNumber>
    </submittedName>
</protein>
<dbReference type="RefSeq" id="WP_379760386.1">
    <property type="nucleotide sequence ID" value="NZ_JBHSMR010000014.1"/>
</dbReference>
<dbReference type="GO" id="GO:0016757">
    <property type="term" value="F:glycosyltransferase activity"/>
    <property type="evidence" value="ECO:0007669"/>
    <property type="project" value="UniProtKB-KW"/>
</dbReference>
<dbReference type="InterPro" id="IPR028098">
    <property type="entry name" value="Glyco_trans_4-like_N"/>
</dbReference>
<dbReference type="CDD" id="cd03801">
    <property type="entry name" value="GT4_PimA-like"/>
    <property type="match status" value="1"/>
</dbReference>
<comment type="caution">
    <text evidence="2">The sequence shown here is derived from an EMBL/GenBank/DDBJ whole genome shotgun (WGS) entry which is preliminary data.</text>
</comment>
<dbReference type="EC" id="2.4.-.-" evidence="2"/>
<accession>A0ABW0MSN1</accession>
<evidence type="ECO:0000313" key="3">
    <source>
        <dbReference type="Proteomes" id="UP001596101"/>
    </source>
</evidence>
<dbReference type="InterPro" id="IPR050194">
    <property type="entry name" value="Glycosyltransferase_grp1"/>
</dbReference>
<evidence type="ECO:0000313" key="2">
    <source>
        <dbReference type="EMBL" id="MFC5480655.1"/>
    </source>
</evidence>
<proteinExistence type="predicted"/>
<reference evidence="3" key="1">
    <citation type="journal article" date="2019" name="Int. J. Syst. Evol. Microbiol.">
        <title>The Global Catalogue of Microorganisms (GCM) 10K type strain sequencing project: providing services to taxonomists for standard genome sequencing and annotation.</title>
        <authorList>
            <consortium name="The Broad Institute Genomics Platform"/>
            <consortium name="The Broad Institute Genome Sequencing Center for Infectious Disease"/>
            <person name="Wu L."/>
            <person name="Ma J."/>
        </authorList>
    </citation>
    <scope>NUCLEOTIDE SEQUENCE [LARGE SCALE GENOMIC DNA]</scope>
    <source>
        <strain evidence="3">CCUG 43111</strain>
    </source>
</reference>
<dbReference type="Gene3D" id="3.40.50.2000">
    <property type="entry name" value="Glycogen Phosphorylase B"/>
    <property type="match status" value="2"/>
</dbReference>
<feature type="domain" description="Glycosyltransferase subfamily 4-like N-terminal" evidence="1">
    <location>
        <begin position="15"/>
        <end position="220"/>
    </location>
</feature>
<dbReference type="Pfam" id="PF13439">
    <property type="entry name" value="Glyco_transf_4"/>
    <property type="match status" value="1"/>
</dbReference>
<dbReference type="EMBL" id="JBHSMR010000014">
    <property type="protein sequence ID" value="MFC5480655.1"/>
    <property type="molecule type" value="Genomic_DNA"/>
</dbReference>
<dbReference type="Pfam" id="PF13692">
    <property type="entry name" value="Glyco_trans_1_4"/>
    <property type="match status" value="1"/>
</dbReference>
<keyword evidence="2" id="KW-0808">Transferase</keyword>
<sequence>MRILLVSEDLPGSQVGGLGKHVVTLGNALLAAGHTVCILGRKDCGLDAPARLGFHGSFEPGFDYAHPGWKERQLGVFNPLKRPWFARKIAAAIARHAGGFDAVHYHGHLPLVGMYVDPSINFVQTRHDQGSECLVQLRFRDNAVCTTRAARDCAGCIRKDAGALRQSVTALAVNRYRQASAQAFATRKTIFVSDFLRRQFLRAVPGADLGRCRVIPNVVDYAALRQAAFDAPAPRAGEAVLVGRIDAGKGFAEFLAAAQGRLPPQALVTIAGDGPERPLLEARHAGEQVRFLGWQDYPAALALAARSHLCVVPSVCEEACSTTGLEALALGKPCLALARGGTPELASYQHYPGQLQLFDTMPQLVARMAELLGQPPTPPRPLPPRFGADAAVILPRLVDLYAE</sequence>